<keyword evidence="7" id="KW-0479">Metal-binding</keyword>
<keyword evidence="5 14" id="KW-0645">Protease</keyword>
<comment type="similarity">
    <text evidence="3">Belongs to the peptidase M50B family.</text>
</comment>
<keyword evidence="11" id="KW-0482">Metalloprotease</keyword>
<evidence type="ECO:0000313" key="14">
    <source>
        <dbReference type="EMBL" id="MFC4134588.1"/>
    </source>
</evidence>
<dbReference type="PANTHER" id="PTHR35864">
    <property type="entry name" value="ZINC METALLOPROTEASE MJ0611-RELATED"/>
    <property type="match status" value="1"/>
</dbReference>
<name>A0ABV8LVX4_9ACTN</name>
<evidence type="ECO:0000256" key="7">
    <source>
        <dbReference type="ARBA" id="ARBA00022723"/>
    </source>
</evidence>
<evidence type="ECO:0000313" key="15">
    <source>
        <dbReference type="Proteomes" id="UP001595816"/>
    </source>
</evidence>
<evidence type="ECO:0000256" key="8">
    <source>
        <dbReference type="ARBA" id="ARBA00022801"/>
    </source>
</evidence>
<keyword evidence="6 13" id="KW-0812">Transmembrane</keyword>
<evidence type="ECO:0000256" key="6">
    <source>
        <dbReference type="ARBA" id="ARBA00022692"/>
    </source>
</evidence>
<evidence type="ECO:0000256" key="11">
    <source>
        <dbReference type="ARBA" id="ARBA00023049"/>
    </source>
</evidence>
<evidence type="ECO:0000256" key="4">
    <source>
        <dbReference type="ARBA" id="ARBA00022475"/>
    </source>
</evidence>
<feature type="transmembrane region" description="Helical" evidence="13">
    <location>
        <begin position="255"/>
        <end position="272"/>
    </location>
</feature>
<evidence type="ECO:0000256" key="13">
    <source>
        <dbReference type="SAM" id="Phobius"/>
    </source>
</evidence>
<dbReference type="GO" id="GO:0008233">
    <property type="term" value="F:peptidase activity"/>
    <property type="evidence" value="ECO:0007669"/>
    <property type="project" value="UniProtKB-KW"/>
</dbReference>
<feature type="transmembrane region" description="Helical" evidence="13">
    <location>
        <begin position="207"/>
        <end position="234"/>
    </location>
</feature>
<protein>
    <submittedName>
        <fullName evidence="14">Site-2 protease family protein</fullName>
    </submittedName>
</protein>
<evidence type="ECO:0000256" key="12">
    <source>
        <dbReference type="ARBA" id="ARBA00023136"/>
    </source>
</evidence>
<dbReference type="GO" id="GO:0006508">
    <property type="term" value="P:proteolysis"/>
    <property type="evidence" value="ECO:0007669"/>
    <property type="project" value="UniProtKB-KW"/>
</dbReference>
<dbReference type="RefSeq" id="WP_253761264.1">
    <property type="nucleotide sequence ID" value="NZ_JAMZDZ010000001.1"/>
</dbReference>
<comment type="caution">
    <text evidence="14">The sequence shown here is derived from an EMBL/GenBank/DDBJ whole genome shotgun (WGS) entry which is preliminary data.</text>
</comment>
<dbReference type="EMBL" id="JBHSAY010000015">
    <property type="protein sequence ID" value="MFC4134588.1"/>
    <property type="molecule type" value="Genomic_DNA"/>
</dbReference>
<evidence type="ECO:0000256" key="2">
    <source>
        <dbReference type="ARBA" id="ARBA00004651"/>
    </source>
</evidence>
<keyword evidence="9" id="KW-0862">Zinc</keyword>
<evidence type="ECO:0000256" key="10">
    <source>
        <dbReference type="ARBA" id="ARBA00022989"/>
    </source>
</evidence>
<reference evidence="15" key="1">
    <citation type="journal article" date="2019" name="Int. J. Syst. Evol. Microbiol.">
        <title>The Global Catalogue of Microorganisms (GCM) 10K type strain sequencing project: providing services to taxonomists for standard genome sequencing and annotation.</title>
        <authorList>
            <consortium name="The Broad Institute Genomics Platform"/>
            <consortium name="The Broad Institute Genome Sequencing Center for Infectious Disease"/>
            <person name="Wu L."/>
            <person name="Ma J."/>
        </authorList>
    </citation>
    <scope>NUCLEOTIDE SEQUENCE [LARGE SCALE GENOMIC DNA]</scope>
    <source>
        <strain evidence="15">CGMCC 4.7289</strain>
    </source>
</reference>
<feature type="transmembrane region" description="Helical" evidence="13">
    <location>
        <begin position="55"/>
        <end position="76"/>
    </location>
</feature>
<evidence type="ECO:0000256" key="3">
    <source>
        <dbReference type="ARBA" id="ARBA00007931"/>
    </source>
</evidence>
<dbReference type="InterPro" id="IPR052348">
    <property type="entry name" value="Metallopeptidase_M50B"/>
</dbReference>
<keyword evidence="10 13" id="KW-1133">Transmembrane helix</keyword>
<organism evidence="14 15">
    <name type="scientific">Hamadaea flava</name>
    <dbReference type="NCBI Taxonomy" id="1742688"/>
    <lineage>
        <taxon>Bacteria</taxon>
        <taxon>Bacillati</taxon>
        <taxon>Actinomycetota</taxon>
        <taxon>Actinomycetes</taxon>
        <taxon>Micromonosporales</taxon>
        <taxon>Micromonosporaceae</taxon>
        <taxon>Hamadaea</taxon>
    </lineage>
</organism>
<keyword evidence="12 13" id="KW-0472">Membrane</keyword>
<accession>A0ABV8LVX4</accession>
<comment type="subcellular location">
    <subcellularLocation>
        <location evidence="2">Cell membrane</location>
        <topology evidence="2">Multi-pass membrane protein</topology>
    </subcellularLocation>
</comment>
<feature type="transmembrane region" description="Helical" evidence="13">
    <location>
        <begin position="171"/>
        <end position="195"/>
    </location>
</feature>
<evidence type="ECO:0000256" key="5">
    <source>
        <dbReference type="ARBA" id="ARBA00022670"/>
    </source>
</evidence>
<dbReference type="PANTHER" id="PTHR35864:SF1">
    <property type="entry name" value="ZINC METALLOPROTEASE YWHC-RELATED"/>
    <property type="match status" value="1"/>
</dbReference>
<gene>
    <name evidence="14" type="ORF">ACFOZ4_28595</name>
</gene>
<evidence type="ECO:0000256" key="9">
    <source>
        <dbReference type="ARBA" id="ARBA00022833"/>
    </source>
</evidence>
<dbReference type="Proteomes" id="UP001595816">
    <property type="component" value="Unassembled WGS sequence"/>
</dbReference>
<keyword evidence="15" id="KW-1185">Reference proteome</keyword>
<evidence type="ECO:0000256" key="1">
    <source>
        <dbReference type="ARBA" id="ARBA00001947"/>
    </source>
</evidence>
<proteinExistence type="inferred from homology"/>
<keyword evidence="8" id="KW-0378">Hydrolase</keyword>
<feature type="transmembrane region" description="Helical" evidence="13">
    <location>
        <begin position="130"/>
        <end position="151"/>
    </location>
</feature>
<dbReference type="InterPro" id="IPR044537">
    <property type="entry name" value="Rip2-like"/>
</dbReference>
<sequence>MTDAGEDYLEPLDDPLQRLAAEGGWDERARAIEADVARERRRALRRIPRVRRRRAGVSWLFLLLVALAGASGWAMWSGVVPRQAAVFTFILTGWLVTLCLHEYAHALVAHRGGDDTIAEKGYLRLNPLKYGHPVLTFLLPLFALLTGGLPLPGGAVQVESDRLRSRHRDALVSMAGPAVNIVAAGLLLTALAVLGPDGIYDLGEPHAVFWAGLTLLAYLQVASAALNLLPIPGLDGYGMIEHYLPERVQEIGRKIRPFGLLVVFLLLYLPPVREGFGDLTLWITNSSGTPVNGIYYGYQIFQFWRGWF</sequence>
<comment type="cofactor">
    <cofactor evidence="1">
        <name>Zn(2+)</name>
        <dbReference type="ChEBI" id="CHEBI:29105"/>
    </cofactor>
</comment>
<dbReference type="CDD" id="cd06158">
    <property type="entry name" value="S2P-M50_like_1"/>
    <property type="match status" value="1"/>
</dbReference>
<keyword evidence="4" id="KW-1003">Cell membrane</keyword>